<evidence type="ECO:0000313" key="3">
    <source>
        <dbReference type="Proteomes" id="UP000887212"/>
    </source>
</evidence>
<dbReference type="AlphaFoldDB" id="A0AA37CG67"/>
<reference evidence="1 4" key="1">
    <citation type="submission" date="2021-07" db="EMBL/GenBank/DDBJ databases">
        <title>Whole genome sequencing of carbapenem-resistant Pseudomonas spp. isolated in Japan.</title>
        <authorList>
            <person name="Suzuki M."/>
            <person name="Maehana S."/>
            <person name="Kitasato H."/>
        </authorList>
    </citation>
    <scope>NUCLEOTIDE SEQUENCE</scope>
    <source>
        <strain evidence="1">KAM435</strain>
        <strain evidence="2 4">KAM436</strain>
    </source>
</reference>
<accession>A0AA37CG67</accession>
<dbReference type="Proteomes" id="UP000887212">
    <property type="component" value="Unassembled WGS sequence"/>
</dbReference>
<dbReference type="RefSeq" id="WP_239068283.1">
    <property type="nucleotide sequence ID" value="NZ_AP024354.1"/>
</dbReference>
<evidence type="ECO:0000313" key="4">
    <source>
        <dbReference type="Proteomes" id="UP000887228"/>
    </source>
</evidence>
<comment type="caution">
    <text evidence="1">The sequence shown here is derived from an EMBL/GenBank/DDBJ whole genome shotgun (WGS) entry which is preliminary data.</text>
</comment>
<gene>
    <name evidence="1" type="ORF">KAM435_14310</name>
    <name evidence="2" type="ORF">KAM436_14120</name>
</gene>
<dbReference type="EMBL" id="BPMT01000004">
    <property type="protein sequence ID" value="GIZ92444.1"/>
    <property type="molecule type" value="Genomic_DNA"/>
</dbReference>
<name>A0AA37CG67_AQUAC</name>
<proteinExistence type="predicted"/>
<evidence type="ECO:0000313" key="1">
    <source>
        <dbReference type="EMBL" id="GIZ88104.1"/>
    </source>
</evidence>
<organism evidence="1 3">
    <name type="scientific">Aquipseudomonas alcaligenes</name>
    <name type="common">Pseudomonas alcaligenes</name>
    <dbReference type="NCBI Taxonomy" id="43263"/>
    <lineage>
        <taxon>Bacteria</taxon>
        <taxon>Pseudomonadati</taxon>
        <taxon>Pseudomonadota</taxon>
        <taxon>Gammaproteobacteria</taxon>
        <taxon>Pseudomonadales</taxon>
        <taxon>Pseudomonadaceae</taxon>
        <taxon>Aquipseudomonas</taxon>
    </lineage>
</organism>
<dbReference type="Proteomes" id="UP000887228">
    <property type="component" value="Unassembled WGS sequence"/>
</dbReference>
<evidence type="ECO:0000313" key="2">
    <source>
        <dbReference type="EMBL" id="GIZ92444.1"/>
    </source>
</evidence>
<protein>
    <submittedName>
        <fullName evidence="1">Uncharacterized protein</fullName>
    </submittedName>
</protein>
<sequence length="60" mass="6624">MLNENTSSDWSGGLYFDTCSGYDFACKLKPKIAAHLPQLKLFGCVGATDMDVDLNKHRQA</sequence>
<dbReference type="EMBL" id="BPMS01000004">
    <property type="protein sequence ID" value="GIZ88104.1"/>
    <property type="molecule type" value="Genomic_DNA"/>
</dbReference>